<dbReference type="Gene3D" id="1.25.40.10">
    <property type="entry name" value="Tetratricopeptide repeat domain"/>
    <property type="match status" value="1"/>
</dbReference>
<name>A0AA40DSF7_9PEZI</name>
<comment type="caution">
    <text evidence="5">The sequence shown here is derived from an EMBL/GenBank/DDBJ whole genome shotgun (WGS) entry which is preliminary data.</text>
</comment>
<dbReference type="GO" id="GO:0031048">
    <property type="term" value="P:regulatory ncRNA-mediated heterochromatin formation"/>
    <property type="evidence" value="ECO:0007669"/>
    <property type="project" value="TreeGrafter"/>
</dbReference>
<reference evidence="5" key="1">
    <citation type="submission" date="2023-06" db="EMBL/GenBank/DDBJ databases">
        <title>Genome-scale phylogeny and comparative genomics of the fungal order Sordariales.</title>
        <authorList>
            <consortium name="Lawrence Berkeley National Laboratory"/>
            <person name="Hensen N."/>
            <person name="Bonometti L."/>
            <person name="Westerberg I."/>
            <person name="Brannstrom I.O."/>
            <person name="Guillou S."/>
            <person name="Cros-Aarteil S."/>
            <person name="Calhoun S."/>
            <person name="Haridas S."/>
            <person name="Kuo A."/>
            <person name="Mondo S."/>
            <person name="Pangilinan J."/>
            <person name="Riley R."/>
            <person name="Labutti K."/>
            <person name="Andreopoulos B."/>
            <person name="Lipzen A."/>
            <person name="Chen C."/>
            <person name="Yanf M."/>
            <person name="Daum C."/>
            <person name="Ng V."/>
            <person name="Clum A."/>
            <person name="Steindorff A."/>
            <person name="Ohm R."/>
            <person name="Martin F."/>
            <person name="Silar P."/>
            <person name="Natvig D."/>
            <person name="Lalanne C."/>
            <person name="Gautier V."/>
            <person name="Ament-Velasquez S.L."/>
            <person name="Kruys A."/>
            <person name="Hutchinson M.I."/>
            <person name="Powell A.J."/>
            <person name="Barry K."/>
            <person name="Miller A.N."/>
            <person name="Grigoriev I.V."/>
            <person name="Debuchy R."/>
            <person name="Gladieux P."/>
            <person name="Thoren M.H."/>
            <person name="Johannesson H."/>
        </authorList>
    </citation>
    <scope>NUCLEOTIDE SEQUENCE</scope>
    <source>
        <strain evidence="5">SMH4607-1</strain>
    </source>
</reference>
<protein>
    <submittedName>
        <fullName evidence="5">NRDE-2, necessary for RNA interference-domain-containing protein</fullName>
    </submittedName>
</protein>
<feature type="compositionally biased region" description="Polar residues" evidence="4">
    <location>
        <begin position="85"/>
        <end position="101"/>
    </location>
</feature>
<evidence type="ECO:0000256" key="1">
    <source>
        <dbReference type="ARBA" id="ARBA00004123"/>
    </source>
</evidence>
<dbReference type="GO" id="GO:0071013">
    <property type="term" value="C:catalytic step 2 spliceosome"/>
    <property type="evidence" value="ECO:0007669"/>
    <property type="project" value="TreeGrafter"/>
</dbReference>
<dbReference type="GO" id="GO:1902369">
    <property type="term" value="P:negative regulation of RNA catabolic process"/>
    <property type="evidence" value="ECO:0007669"/>
    <property type="project" value="TreeGrafter"/>
</dbReference>
<proteinExistence type="inferred from homology"/>
<feature type="compositionally biased region" description="Basic and acidic residues" evidence="4">
    <location>
        <begin position="25"/>
        <end position="55"/>
    </location>
</feature>
<comment type="similarity">
    <text evidence="2">Belongs to the NRDE2 family.</text>
</comment>
<feature type="region of interest" description="Disordered" evidence="4">
    <location>
        <begin position="1"/>
        <end position="105"/>
    </location>
</feature>
<feature type="compositionally biased region" description="Basic and acidic residues" evidence="4">
    <location>
        <begin position="213"/>
        <end position="223"/>
    </location>
</feature>
<feature type="region of interest" description="Disordered" evidence="4">
    <location>
        <begin position="178"/>
        <end position="267"/>
    </location>
</feature>
<feature type="region of interest" description="Disordered" evidence="4">
    <location>
        <begin position="620"/>
        <end position="640"/>
    </location>
</feature>
<gene>
    <name evidence="5" type="ORF">B0H67DRAFT_518153</name>
</gene>
<evidence type="ECO:0000313" key="5">
    <source>
        <dbReference type="EMBL" id="KAK0711637.1"/>
    </source>
</evidence>
<dbReference type="Proteomes" id="UP001172102">
    <property type="component" value="Unassembled WGS sequence"/>
</dbReference>
<feature type="compositionally biased region" description="Low complexity" evidence="4">
    <location>
        <begin position="242"/>
        <end position="261"/>
    </location>
</feature>
<dbReference type="InterPro" id="IPR013633">
    <property type="entry name" value="NRDE-2"/>
</dbReference>
<dbReference type="PANTHER" id="PTHR13471:SF0">
    <property type="entry name" value="NUCLEAR EXOSOME REGULATOR NRDE2"/>
    <property type="match status" value="1"/>
</dbReference>
<dbReference type="InterPro" id="IPR011990">
    <property type="entry name" value="TPR-like_helical_dom_sf"/>
</dbReference>
<accession>A0AA40DSF7</accession>
<evidence type="ECO:0000256" key="4">
    <source>
        <dbReference type="SAM" id="MobiDB-lite"/>
    </source>
</evidence>
<evidence type="ECO:0000256" key="3">
    <source>
        <dbReference type="ARBA" id="ARBA00023242"/>
    </source>
</evidence>
<evidence type="ECO:0000256" key="2">
    <source>
        <dbReference type="ARBA" id="ARBA00009265"/>
    </source>
</evidence>
<dbReference type="EMBL" id="JAUKUA010000005">
    <property type="protein sequence ID" value="KAK0711637.1"/>
    <property type="molecule type" value="Genomic_DNA"/>
</dbReference>
<dbReference type="Pfam" id="PF08424">
    <property type="entry name" value="NRDE-2"/>
    <property type="match status" value="1"/>
</dbReference>
<dbReference type="PANTHER" id="PTHR13471">
    <property type="entry name" value="TETRATRICOPEPTIDE-LIKE HELICAL"/>
    <property type="match status" value="1"/>
</dbReference>
<feature type="compositionally biased region" description="Low complexity" evidence="4">
    <location>
        <begin position="15"/>
        <end position="24"/>
    </location>
</feature>
<keyword evidence="3" id="KW-0539">Nucleus</keyword>
<organism evidence="5 6">
    <name type="scientific">Lasiosphaeris hirsuta</name>
    <dbReference type="NCBI Taxonomy" id="260670"/>
    <lineage>
        <taxon>Eukaryota</taxon>
        <taxon>Fungi</taxon>
        <taxon>Dikarya</taxon>
        <taxon>Ascomycota</taxon>
        <taxon>Pezizomycotina</taxon>
        <taxon>Sordariomycetes</taxon>
        <taxon>Sordariomycetidae</taxon>
        <taxon>Sordariales</taxon>
        <taxon>Lasiosphaeriaceae</taxon>
        <taxon>Lasiosphaeris</taxon>
    </lineage>
</organism>
<dbReference type="AlphaFoldDB" id="A0AA40DSF7"/>
<keyword evidence="6" id="KW-1185">Reference proteome</keyword>
<sequence length="1081" mass="120558">MVPKFGSFKSKEPEVAPAEAPANPAEKEKISRRHEGENDDRRRERKRERERDSHRERGHHRHREREGERSPPATKTSSRDGLLQGKSSSKDTPPQDKTSGNDVFFIDKRGDPLIIRYGTNERGRVPTYHRFGAGKVMGSKFYLTIHRDGPNEQFTLRGPHQNGGSAFRDRHALLTAAGLQANPKRIKPSTDPIDPLTGPEDFIALESSRKRKRDSEGESRPDYRSIYGKKSPPDSDSDYDSESSTSSTPPAPETTTTKTTSIALSSRVRGHPTDIPAWLDLISLQDTLFRENHHNASPRHHHHLTPEEAQALAALKLSLYEEALPHATARADRERLRAGIMREGARVWDPLTLARRWDEAMAADGGESFVLWRARLDYEMGRGATFTFEGVRGFMTEKLRGLGARLREVCEKEGAEVAEVCGQTVYVFLRLTRFLRDAGYVELAVAAWQAVLEMGFERPEGQGDDGEAALEGFADFWESEVPRIGEDGAKGWRHFDEAAGAMEDAPEAKENPIVDVPRTGDAFKAWLAVEQGVTSRSRMPARTMDEGTEDDPFRVVMVSDIKDFLVWFPTSVLPWVRPQLVDAFLLFCGLPTAGLTGGLVDSAQHDPFVAPRSETFEFDVEDESPETSLEQGKKTPEFKQQGGNMALSGDLLFSGTTWFRYLDKWSNVYSPSADQVDVSWVLGTLKHLVRTSRVEELAEYYLAMEWLNEPKGARKVAKGLLKQYSTSLRLYNAYALIEWANQNGGVSEKVLSSATSQSLSSAYTDSQLLWNTWTWIHLESGQKHMALARLCSSVDGKFEDLVVSPALLLKARSHFSSTRDYALSSQQLELAIHYAESQALFEYLAAEGGTEPASATQGNITAALESIRAFTNELISANRAQSIHHERLLQTAARLLYHHATHGSYRPVYLRTELHTLTTHVPRNTLFLTLLAWAEQATFLLNDPVRTALQTTALATSHDCLGTRRFAILYEARAGTVHAARAAFEAALESDACRGSIEVWVAYLRFCTLGKGRRELGAKVGREVFYRAVAACPWSREIYLEGMKGLGGEEFRGVGGLMGVRGVRVRVDLEGFLDGWEGSRG</sequence>
<comment type="subcellular location">
    <subcellularLocation>
        <location evidence="1">Nucleus</location>
    </subcellularLocation>
</comment>
<evidence type="ECO:0000313" key="6">
    <source>
        <dbReference type="Proteomes" id="UP001172102"/>
    </source>
</evidence>